<sequence>MVRERKASEGEEEKVSNDGNMAWDQKMEEAESLHGLGNPQELMTKQLACFVELILEQKSGLAPHLLVQSQLLIPLKIANLLLLRLKARNNALIPTTAFPVNQEEQKTREVEENQFDHFFEMPGDFIIVENSDTANSTADAMTASDHMSGMPAVATCGYDLPSNLRINSNNNEEEEKRDGKGKYVKEEVQEVAGIPHAPTGRASSSPSSLSKEGKQRYNPRILSSPWGLLKDTPANNSMNNFFGYKENANVIKRNINPLDNDLGQDMAGINRPCVLLSFDHFGCSNVVFSLSKGRERLQTIDPAHEKCVHVSH</sequence>
<accession>A0ACC4BKC5</accession>
<gene>
    <name evidence="1" type="ORF">D5086_020326</name>
</gene>
<reference evidence="1 2" key="1">
    <citation type="journal article" date="2024" name="Plant Biotechnol. J.">
        <title>Genome and CRISPR/Cas9 system of a widespread forest tree (Populus alba) in the world.</title>
        <authorList>
            <person name="Liu Y.J."/>
            <person name="Jiang P.F."/>
            <person name="Han X.M."/>
            <person name="Li X.Y."/>
            <person name="Wang H.M."/>
            <person name="Wang Y.J."/>
            <person name="Wang X.X."/>
            <person name="Zeng Q.Y."/>
        </authorList>
    </citation>
    <scope>NUCLEOTIDE SEQUENCE [LARGE SCALE GENOMIC DNA]</scope>
    <source>
        <strain evidence="2">cv. PAL-ZL1</strain>
    </source>
</reference>
<proteinExistence type="predicted"/>
<keyword evidence="2" id="KW-1185">Reference proteome</keyword>
<name>A0ACC4BKC5_POPAL</name>
<evidence type="ECO:0000313" key="2">
    <source>
        <dbReference type="Proteomes" id="UP000309997"/>
    </source>
</evidence>
<organism evidence="1 2">
    <name type="scientific">Populus alba</name>
    <name type="common">White poplar</name>
    <dbReference type="NCBI Taxonomy" id="43335"/>
    <lineage>
        <taxon>Eukaryota</taxon>
        <taxon>Viridiplantae</taxon>
        <taxon>Streptophyta</taxon>
        <taxon>Embryophyta</taxon>
        <taxon>Tracheophyta</taxon>
        <taxon>Spermatophyta</taxon>
        <taxon>Magnoliopsida</taxon>
        <taxon>eudicotyledons</taxon>
        <taxon>Gunneridae</taxon>
        <taxon>Pentapetalae</taxon>
        <taxon>rosids</taxon>
        <taxon>fabids</taxon>
        <taxon>Malpighiales</taxon>
        <taxon>Salicaceae</taxon>
        <taxon>Saliceae</taxon>
        <taxon>Populus</taxon>
    </lineage>
</organism>
<protein>
    <submittedName>
        <fullName evidence="1">Uncharacterized protein</fullName>
    </submittedName>
</protein>
<dbReference type="EMBL" id="RCHU02000010">
    <property type="protein sequence ID" value="KAL3578822.1"/>
    <property type="molecule type" value="Genomic_DNA"/>
</dbReference>
<comment type="caution">
    <text evidence="1">The sequence shown here is derived from an EMBL/GenBank/DDBJ whole genome shotgun (WGS) entry which is preliminary data.</text>
</comment>
<dbReference type="Proteomes" id="UP000309997">
    <property type="component" value="Unassembled WGS sequence"/>
</dbReference>
<evidence type="ECO:0000313" key="1">
    <source>
        <dbReference type="EMBL" id="KAL3578822.1"/>
    </source>
</evidence>